<name>A0A563ETE4_9PSEU</name>
<evidence type="ECO:0000259" key="4">
    <source>
        <dbReference type="Pfam" id="PF00881"/>
    </source>
</evidence>
<gene>
    <name evidence="5" type="ORF">FKR81_18170</name>
</gene>
<dbReference type="PANTHER" id="PTHR43673">
    <property type="entry name" value="NAD(P)H NITROREDUCTASE YDGI-RELATED"/>
    <property type="match status" value="1"/>
</dbReference>
<comment type="similarity">
    <text evidence="1">Belongs to the nitroreductase family.</text>
</comment>
<dbReference type="InterPro" id="IPR000415">
    <property type="entry name" value="Nitroreductase-like"/>
</dbReference>
<comment type="caution">
    <text evidence="5">The sequence shown here is derived from an EMBL/GenBank/DDBJ whole genome shotgun (WGS) entry which is preliminary data.</text>
</comment>
<proteinExistence type="inferred from homology"/>
<accession>A0A563ETE4</accession>
<keyword evidence="2" id="KW-0560">Oxidoreductase</keyword>
<dbReference type="AlphaFoldDB" id="A0A563ETE4"/>
<evidence type="ECO:0000256" key="2">
    <source>
        <dbReference type="ARBA" id="ARBA00023002"/>
    </source>
</evidence>
<evidence type="ECO:0000256" key="1">
    <source>
        <dbReference type="ARBA" id="ARBA00007118"/>
    </source>
</evidence>
<evidence type="ECO:0000313" key="6">
    <source>
        <dbReference type="Proteomes" id="UP000316639"/>
    </source>
</evidence>
<dbReference type="Gene3D" id="3.40.109.10">
    <property type="entry name" value="NADH Oxidase"/>
    <property type="match status" value="1"/>
</dbReference>
<dbReference type="CDD" id="cd02062">
    <property type="entry name" value="Nitro_FMN_reductase"/>
    <property type="match status" value="1"/>
</dbReference>
<dbReference type="Pfam" id="PF00881">
    <property type="entry name" value="Nitroreductase"/>
    <property type="match status" value="1"/>
</dbReference>
<dbReference type="OrthoDB" id="3774920at2"/>
<dbReference type="InterPro" id="IPR029479">
    <property type="entry name" value="Nitroreductase"/>
</dbReference>
<dbReference type="GO" id="GO:0016491">
    <property type="term" value="F:oxidoreductase activity"/>
    <property type="evidence" value="ECO:0007669"/>
    <property type="project" value="UniProtKB-KW"/>
</dbReference>
<organism evidence="5 6">
    <name type="scientific">Lentzea tibetensis</name>
    <dbReference type="NCBI Taxonomy" id="2591470"/>
    <lineage>
        <taxon>Bacteria</taxon>
        <taxon>Bacillati</taxon>
        <taxon>Actinomycetota</taxon>
        <taxon>Actinomycetes</taxon>
        <taxon>Pseudonocardiales</taxon>
        <taxon>Pseudonocardiaceae</taxon>
        <taxon>Lentzea</taxon>
    </lineage>
</organism>
<dbReference type="Proteomes" id="UP000316639">
    <property type="component" value="Unassembled WGS sequence"/>
</dbReference>
<dbReference type="EMBL" id="VOBR01000010">
    <property type="protein sequence ID" value="TWP50995.1"/>
    <property type="molecule type" value="Genomic_DNA"/>
</dbReference>
<sequence length="223" mass="24382">MPRSGSASDPTRPDSDPDPGKVLMDALDAIMTTRAIRRFTTVPVSDEDIWTCLRAAQQAPSGGNRQVTRYLVVTDPDLRREIGEYYRKSYDTYTGSRVDTSTDATWTRIKASARHLADHLADVPVLVFFLMPADRPGNAVDIGPLTASVYPAVQNFCLAARTLGLGTTLTTVIRAHHAEVLELLGVPDGYEVAAMVPLGHPTGSFGVAKRRDVADVTRWNQWS</sequence>
<feature type="domain" description="Nitroreductase" evidence="4">
    <location>
        <begin position="30"/>
        <end position="200"/>
    </location>
</feature>
<dbReference type="PANTHER" id="PTHR43673:SF10">
    <property type="entry name" value="NADH DEHYDROGENASE_NAD(P)H NITROREDUCTASE XCC3605-RELATED"/>
    <property type="match status" value="1"/>
</dbReference>
<feature type="region of interest" description="Disordered" evidence="3">
    <location>
        <begin position="1"/>
        <end position="20"/>
    </location>
</feature>
<reference evidence="5 6" key="1">
    <citation type="submission" date="2019-07" db="EMBL/GenBank/DDBJ databases">
        <title>Lentzea xizangensis sp. nov., isolated from Qinghai-Tibetan Plateau Soils.</title>
        <authorList>
            <person name="Huang J."/>
        </authorList>
    </citation>
    <scope>NUCLEOTIDE SEQUENCE [LARGE SCALE GENOMIC DNA]</scope>
    <source>
        <strain evidence="5 6">FXJ1.1311</strain>
    </source>
</reference>
<protein>
    <submittedName>
        <fullName evidence="5">Nitroreductase</fullName>
    </submittedName>
</protein>
<dbReference type="SUPFAM" id="SSF55469">
    <property type="entry name" value="FMN-dependent nitroreductase-like"/>
    <property type="match status" value="1"/>
</dbReference>
<evidence type="ECO:0000313" key="5">
    <source>
        <dbReference type="EMBL" id="TWP50995.1"/>
    </source>
</evidence>
<feature type="compositionally biased region" description="Low complexity" evidence="3">
    <location>
        <begin position="1"/>
        <end position="10"/>
    </location>
</feature>
<evidence type="ECO:0000256" key="3">
    <source>
        <dbReference type="SAM" id="MobiDB-lite"/>
    </source>
</evidence>
<keyword evidence="6" id="KW-1185">Reference proteome</keyword>